<accession>A0A9J6FTQ4</accession>
<evidence type="ECO:0000313" key="4">
    <source>
        <dbReference type="Proteomes" id="UP000821853"/>
    </source>
</evidence>
<dbReference type="Proteomes" id="UP000821853">
    <property type="component" value="Unassembled WGS sequence"/>
</dbReference>
<keyword evidence="4" id="KW-1185">Reference proteome</keyword>
<feature type="chain" id="PRO_5039896923" description="Tick transposon" evidence="2">
    <location>
        <begin position="18"/>
        <end position="296"/>
    </location>
</feature>
<feature type="signal peptide" evidence="2">
    <location>
        <begin position="1"/>
        <end position="17"/>
    </location>
</feature>
<feature type="region of interest" description="Disordered" evidence="1">
    <location>
        <begin position="249"/>
        <end position="273"/>
    </location>
</feature>
<organism evidence="3 4">
    <name type="scientific">Haemaphysalis longicornis</name>
    <name type="common">Bush tick</name>
    <dbReference type="NCBI Taxonomy" id="44386"/>
    <lineage>
        <taxon>Eukaryota</taxon>
        <taxon>Metazoa</taxon>
        <taxon>Ecdysozoa</taxon>
        <taxon>Arthropoda</taxon>
        <taxon>Chelicerata</taxon>
        <taxon>Arachnida</taxon>
        <taxon>Acari</taxon>
        <taxon>Parasitiformes</taxon>
        <taxon>Ixodida</taxon>
        <taxon>Ixodoidea</taxon>
        <taxon>Ixodidae</taxon>
        <taxon>Haemaphysalinae</taxon>
        <taxon>Haemaphysalis</taxon>
    </lineage>
</organism>
<dbReference type="OMA" id="CHISYVA"/>
<sequence length="296" mass="32550">MHHIHAFVLCHISYVAAMLNWKKTEEKRLDTMIRRVFKVSLGLPINASTDLVLKLGVHNTLSEIGEAQHTAQVGRLSGTRAGRDILVTLGIFTEQNKDSVKHLSREIRDSIVVRPSPRNVHPVFNQGRRLSRAKALLAAALESPTESAFVDAAQINGRQAFSIAVTDAQERMCNALSVFTKNPEVAEQMAVALALLDPQHMVNNSDSRAATRAFARGVVDAKVSKLLEDRHISNHSIVWFPAHMGELGGDSGTSMNPQTRRREDSSAAHPPNHLRLHEGLSRINFKPTTSSPSTST</sequence>
<evidence type="ECO:0000313" key="3">
    <source>
        <dbReference type="EMBL" id="KAH9365484.1"/>
    </source>
</evidence>
<dbReference type="VEuPathDB" id="VectorBase:HLOH_044913"/>
<reference evidence="3 4" key="1">
    <citation type="journal article" date="2020" name="Cell">
        <title>Large-Scale Comparative Analyses of Tick Genomes Elucidate Their Genetic Diversity and Vector Capacities.</title>
        <authorList>
            <consortium name="Tick Genome and Microbiome Consortium (TIGMIC)"/>
            <person name="Jia N."/>
            <person name="Wang J."/>
            <person name="Shi W."/>
            <person name="Du L."/>
            <person name="Sun Y."/>
            <person name="Zhan W."/>
            <person name="Jiang J.F."/>
            <person name="Wang Q."/>
            <person name="Zhang B."/>
            <person name="Ji P."/>
            <person name="Bell-Sakyi L."/>
            <person name="Cui X.M."/>
            <person name="Yuan T.T."/>
            <person name="Jiang B.G."/>
            <person name="Yang W.F."/>
            <person name="Lam T.T."/>
            <person name="Chang Q.C."/>
            <person name="Ding S.J."/>
            <person name="Wang X.J."/>
            <person name="Zhu J.G."/>
            <person name="Ruan X.D."/>
            <person name="Zhao L."/>
            <person name="Wei J.T."/>
            <person name="Ye R.Z."/>
            <person name="Que T.C."/>
            <person name="Du C.H."/>
            <person name="Zhou Y.H."/>
            <person name="Cheng J.X."/>
            <person name="Dai P.F."/>
            <person name="Guo W.B."/>
            <person name="Han X.H."/>
            <person name="Huang E.J."/>
            <person name="Li L.F."/>
            <person name="Wei W."/>
            <person name="Gao Y.C."/>
            <person name="Liu J.Z."/>
            <person name="Shao H.Z."/>
            <person name="Wang X."/>
            <person name="Wang C.C."/>
            <person name="Yang T.C."/>
            <person name="Huo Q.B."/>
            <person name="Li W."/>
            <person name="Chen H.Y."/>
            <person name="Chen S.E."/>
            <person name="Zhou L.G."/>
            <person name="Ni X.B."/>
            <person name="Tian J.H."/>
            <person name="Sheng Y."/>
            <person name="Liu T."/>
            <person name="Pan Y.S."/>
            <person name="Xia L.Y."/>
            <person name="Li J."/>
            <person name="Zhao F."/>
            <person name="Cao W.C."/>
        </authorList>
    </citation>
    <scope>NUCLEOTIDE SEQUENCE [LARGE SCALE GENOMIC DNA]</scope>
    <source>
        <strain evidence="3">HaeL-2018</strain>
    </source>
</reference>
<proteinExistence type="predicted"/>
<dbReference type="OrthoDB" id="6514945at2759"/>
<name>A0A9J6FTQ4_HAELO</name>
<gene>
    <name evidence="3" type="ORF">HPB48_019924</name>
</gene>
<keyword evidence="2" id="KW-0732">Signal</keyword>
<comment type="caution">
    <text evidence="3">The sequence shown here is derived from an EMBL/GenBank/DDBJ whole genome shotgun (WGS) entry which is preliminary data.</text>
</comment>
<protein>
    <recommendedName>
        <fullName evidence="5">Tick transposon</fullName>
    </recommendedName>
</protein>
<dbReference type="EMBL" id="JABSTR010000003">
    <property type="protein sequence ID" value="KAH9365484.1"/>
    <property type="molecule type" value="Genomic_DNA"/>
</dbReference>
<evidence type="ECO:0000256" key="1">
    <source>
        <dbReference type="SAM" id="MobiDB-lite"/>
    </source>
</evidence>
<evidence type="ECO:0000256" key="2">
    <source>
        <dbReference type="SAM" id="SignalP"/>
    </source>
</evidence>
<evidence type="ECO:0008006" key="5">
    <source>
        <dbReference type="Google" id="ProtNLM"/>
    </source>
</evidence>
<dbReference type="AlphaFoldDB" id="A0A9J6FTQ4"/>